<dbReference type="PANTHER" id="PTHR31301">
    <property type="entry name" value="LOB DOMAIN-CONTAINING PROTEIN 4-RELATED"/>
    <property type="match status" value="1"/>
</dbReference>
<dbReference type="Gramene" id="rna34242">
    <property type="protein sequence ID" value="RHN49996.1"/>
    <property type="gene ID" value="gene34242"/>
</dbReference>
<dbReference type="GO" id="GO:0005634">
    <property type="term" value="C:nucleus"/>
    <property type="evidence" value="ECO:0000318"/>
    <property type="project" value="GO_Central"/>
</dbReference>
<dbReference type="KEGG" id="mtr:25495260"/>
<dbReference type="GO" id="GO:0009556">
    <property type="term" value="P:microsporogenesis"/>
    <property type="evidence" value="ECO:0000318"/>
    <property type="project" value="GO_Central"/>
</dbReference>
<dbReference type="PROSITE" id="PS50891">
    <property type="entry name" value="LOB"/>
    <property type="match status" value="1"/>
</dbReference>
<evidence type="ECO:0000313" key="6">
    <source>
        <dbReference type="Proteomes" id="UP000002051"/>
    </source>
</evidence>
<organism evidence="3 6">
    <name type="scientific">Medicago truncatula</name>
    <name type="common">Barrel medic</name>
    <name type="synonym">Medicago tribuloides</name>
    <dbReference type="NCBI Taxonomy" id="3880"/>
    <lineage>
        <taxon>Eukaryota</taxon>
        <taxon>Viridiplantae</taxon>
        <taxon>Streptophyta</taxon>
        <taxon>Embryophyta</taxon>
        <taxon>Tracheophyta</taxon>
        <taxon>Spermatophyta</taxon>
        <taxon>Magnoliopsida</taxon>
        <taxon>eudicotyledons</taxon>
        <taxon>Gunneridae</taxon>
        <taxon>Pentapetalae</taxon>
        <taxon>rosids</taxon>
        <taxon>fabids</taxon>
        <taxon>Fabales</taxon>
        <taxon>Fabaceae</taxon>
        <taxon>Papilionoideae</taxon>
        <taxon>50 kb inversion clade</taxon>
        <taxon>NPAAA clade</taxon>
        <taxon>Hologalegina</taxon>
        <taxon>IRL clade</taxon>
        <taxon>Trifolieae</taxon>
        <taxon>Medicago</taxon>
    </lineage>
</organism>
<evidence type="ECO:0000313" key="4">
    <source>
        <dbReference type="EMBL" id="RHN49996.1"/>
    </source>
</evidence>
<evidence type="ECO:0000259" key="2">
    <source>
        <dbReference type="PROSITE" id="PS50891"/>
    </source>
</evidence>
<keyword evidence="6" id="KW-1185">Reference proteome</keyword>
<reference evidence="5" key="3">
    <citation type="submission" date="2015-04" db="UniProtKB">
        <authorList>
            <consortium name="EnsemblPlants"/>
        </authorList>
    </citation>
    <scope>IDENTIFICATION</scope>
    <source>
        <strain evidence="5">cv. Jemalong A17</strain>
    </source>
</reference>
<sequence>MNINRGDTSKACASCKFQRRKCSKDCLLAPYFPADKPQVFGNAHRLFGVSNISKILKQVKEEYRDDAMKSIIIESDMRAQFPVGGCLDVIMMYYGMIKNSELELNSVKFLLDHCKQNLEPYLSIHHSSAPSSSTRVPNPYFDTKQHFETNSMDAARVTQLISGVSNAMEEKSNLMVTQGLCHCEELLDLNGSTKFDLREKEK</sequence>
<dbReference type="HOGENOM" id="CLU_1186540_0_0_1"/>
<gene>
    <name evidence="5" type="primary">25495260</name>
    <name evidence="3" type="ordered locus">MTR_6g011230</name>
    <name evidence="4" type="ORF">MtrunA17_Chr6g0452671</name>
</gene>
<dbReference type="STRING" id="3880.A0A072U5L7"/>
<name>A0A072U5L7_MEDTR</name>
<dbReference type="Pfam" id="PF03195">
    <property type="entry name" value="LOB"/>
    <property type="match status" value="1"/>
</dbReference>
<dbReference type="EnsemblPlants" id="KEH24952">
    <property type="protein sequence ID" value="KEH24952"/>
    <property type="gene ID" value="MTR_6g011230"/>
</dbReference>
<dbReference type="EMBL" id="CM001222">
    <property type="protein sequence ID" value="KEH24952.1"/>
    <property type="molecule type" value="Genomic_DNA"/>
</dbReference>
<dbReference type="InterPro" id="IPR004883">
    <property type="entry name" value="LOB"/>
</dbReference>
<dbReference type="PANTHER" id="PTHR31301:SF21">
    <property type="entry name" value="LOB DOMAIN-CONTAINING PROTEIN 27-RELATED"/>
    <property type="match status" value="1"/>
</dbReference>
<reference evidence="3 6" key="1">
    <citation type="journal article" date="2011" name="Nature">
        <title>The Medicago genome provides insight into the evolution of rhizobial symbioses.</title>
        <authorList>
            <person name="Young N.D."/>
            <person name="Debelle F."/>
            <person name="Oldroyd G.E."/>
            <person name="Geurts R."/>
            <person name="Cannon S.B."/>
            <person name="Udvardi M.K."/>
            <person name="Benedito V.A."/>
            <person name="Mayer K.F."/>
            <person name="Gouzy J."/>
            <person name="Schoof H."/>
            <person name="Van de Peer Y."/>
            <person name="Proost S."/>
            <person name="Cook D.R."/>
            <person name="Meyers B.C."/>
            <person name="Spannagl M."/>
            <person name="Cheung F."/>
            <person name="De Mita S."/>
            <person name="Krishnakumar V."/>
            <person name="Gundlach H."/>
            <person name="Zhou S."/>
            <person name="Mudge J."/>
            <person name="Bharti A.K."/>
            <person name="Murray J.D."/>
            <person name="Naoumkina M.A."/>
            <person name="Rosen B."/>
            <person name="Silverstein K.A."/>
            <person name="Tang H."/>
            <person name="Rombauts S."/>
            <person name="Zhao P.X."/>
            <person name="Zhou P."/>
            <person name="Barbe V."/>
            <person name="Bardou P."/>
            <person name="Bechner M."/>
            <person name="Bellec A."/>
            <person name="Berger A."/>
            <person name="Berges H."/>
            <person name="Bidwell S."/>
            <person name="Bisseling T."/>
            <person name="Choisne N."/>
            <person name="Couloux A."/>
            <person name="Denny R."/>
            <person name="Deshpande S."/>
            <person name="Dai X."/>
            <person name="Doyle J.J."/>
            <person name="Dudez A.M."/>
            <person name="Farmer A.D."/>
            <person name="Fouteau S."/>
            <person name="Franken C."/>
            <person name="Gibelin C."/>
            <person name="Gish J."/>
            <person name="Goldstein S."/>
            <person name="Gonzalez A.J."/>
            <person name="Green P.J."/>
            <person name="Hallab A."/>
            <person name="Hartog M."/>
            <person name="Hua A."/>
            <person name="Humphray S.J."/>
            <person name="Jeong D.H."/>
            <person name="Jing Y."/>
            <person name="Jocker A."/>
            <person name="Kenton S.M."/>
            <person name="Kim D.J."/>
            <person name="Klee K."/>
            <person name="Lai H."/>
            <person name="Lang C."/>
            <person name="Lin S."/>
            <person name="Macmil S.L."/>
            <person name="Magdelenat G."/>
            <person name="Matthews L."/>
            <person name="McCorrison J."/>
            <person name="Monaghan E.L."/>
            <person name="Mun J.H."/>
            <person name="Najar F.Z."/>
            <person name="Nicholson C."/>
            <person name="Noirot C."/>
            <person name="O'Bleness M."/>
            <person name="Paule C.R."/>
            <person name="Poulain J."/>
            <person name="Prion F."/>
            <person name="Qin B."/>
            <person name="Qu C."/>
            <person name="Retzel E.F."/>
            <person name="Riddle C."/>
            <person name="Sallet E."/>
            <person name="Samain S."/>
            <person name="Samson N."/>
            <person name="Sanders I."/>
            <person name="Saurat O."/>
            <person name="Scarpelli C."/>
            <person name="Schiex T."/>
            <person name="Segurens B."/>
            <person name="Severin A.J."/>
            <person name="Sherrier D.J."/>
            <person name="Shi R."/>
            <person name="Sims S."/>
            <person name="Singer S.R."/>
            <person name="Sinharoy S."/>
            <person name="Sterck L."/>
            <person name="Viollet A."/>
            <person name="Wang B.B."/>
            <person name="Wang K."/>
            <person name="Wang M."/>
            <person name="Wang X."/>
            <person name="Warfsmann J."/>
            <person name="Weissenbach J."/>
            <person name="White D.D."/>
            <person name="White J.D."/>
            <person name="Wiley G.B."/>
            <person name="Wincker P."/>
            <person name="Xing Y."/>
            <person name="Yang L."/>
            <person name="Yao Z."/>
            <person name="Ying F."/>
            <person name="Zhai J."/>
            <person name="Zhou L."/>
            <person name="Zuber A."/>
            <person name="Denarie J."/>
            <person name="Dixon R.A."/>
            <person name="May G.D."/>
            <person name="Schwartz D.C."/>
            <person name="Rogers J."/>
            <person name="Quetier F."/>
            <person name="Town C.D."/>
            <person name="Roe B.A."/>
        </authorList>
    </citation>
    <scope>NUCLEOTIDE SEQUENCE [LARGE SCALE GENOMIC DNA]</scope>
    <source>
        <strain evidence="3">A17</strain>
        <strain evidence="5 6">cv. Jemalong A17</strain>
    </source>
</reference>
<dbReference type="GO" id="GO:0006355">
    <property type="term" value="P:regulation of DNA-templated transcription"/>
    <property type="evidence" value="ECO:0000318"/>
    <property type="project" value="GO_Central"/>
</dbReference>
<reference evidence="3 6" key="2">
    <citation type="journal article" date="2014" name="BMC Genomics">
        <title>An improved genome release (version Mt4.0) for the model legume Medicago truncatula.</title>
        <authorList>
            <person name="Tang H."/>
            <person name="Krishnakumar V."/>
            <person name="Bidwell S."/>
            <person name="Rosen B."/>
            <person name="Chan A."/>
            <person name="Zhou S."/>
            <person name="Gentzbittel L."/>
            <person name="Childs K.L."/>
            <person name="Yandell M."/>
            <person name="Gundlach H."/>
            <person name="Mayer K.F."/>
            <person name="Schwartz D.C."/>
            <person name="Town C.D."/>
        </authorList>
    </citation>
    <scope>GENOME REANNOTATION</scope>
    <source>
        <strain evidence="3">A17</strain>
        <strain evidence="5 6">cv. Jemalong A17</strain>
    </source>
</reference>
<evidence type="ECO:0000313" key="3">
    <source>
        <dbReference type="EMBL" id="KEH24952.1"/>
    </source>
</evidence>
<protein>
    <submittedName>
        <fullName evidence="3">LOB domain protein</fullName>
    </submittedName>
    <submittedName>
        <fullName evidence="4">Putative transcription factor AS2-LOB family</fullName>
    </submittedName>
</protein>
<dbReference type="AlphaFoldDB" id="A0A072U5L7"/>
<reference evidence="4" key="5">
    <citation type="journal article" date="2018" name="Nat. Plants">
        <title>Whole-genome landscape of Medicago truncatula symbiotic genes.</title>
        <authorList>
            <person name="Pecrix Y."/>
            <person name="Gamas P."/>
            <person name="Carrere S."/>
        </authorList>
    </citation>
    <scope>NUCLEOTIDE SEQUENCE</scope>
    <source>
        <tissue evidence="4">Leaves</tissue>
    </source>
</reference>
<reference evidence="7" key="4">
    <citation type="journal article" date="2018" name="Nat. Plants">
        <title>Whole-genome landscape of Medicago truncatula symbiotic genes.</title>
        <authorList>
            <person name="Pecrix Y."/>
            <person name="Staton S.E."/>
            <person name="Sallet E."/>
            <person name="Lelandais-Briere C."/>
            <person name="Moreau S."/>
            <person name="Carrere S."/>
            <person name="Blein T."/>
            <person name="Jardinaud M.F."/>
            <person name="Latrasse D."/>
            <person name="Zouine M."/>
            <person name="Zahm M."/>
            <person name="Kreplak J."/>
            <person name="Mayjonade B."/>
            <person name="Satge C."/>
            <person name="Perez M."/>
            <person name="Cauet S."/>
            <person name="Marande W."/>
            <person name="Chantry-Darmon C."/>
            <person name="Lopez-Roques C."/>
            <person name="Bouchez O."/>
            <person name="Berard A."/>
            <person name="Debelle F."/>
            <person name="Munos S."/>
            <person name="Bendahmane A."/>
            <person name="Berges H."/>
            <person name="Niebel A."/>
            <person name="Buitink J."/>
            <person name="Frugier F."/>
            <person name="Benhamed M."/>
            <person name="Crespi M."/>
            <person name="Gouzy J."/>
            <person name="Gamas P."/>
        </authorList>
    </citation>
    <scope>NUCLEOTIDE SEQUENCE [LARGE SCALE GENOMIC DNA]</scope>
    <source>
        <strain evidence="7">cv. Jemalong A17</strain>
    </source>
</reference>
<dbReference type="Proteomes" id="UP000265566">
    <property type="component" value="Chromosome 6"/>
</dbReference>
<comment type="similarity">
    <text evidence="1">Belongs to the LOB domain-containing protein family.</text>
</comment>
<proteinExistence type="inferred from homology"/>
<evidence type="ECO:0000256" key="1">
    <source>
        <dbReference type="ARBA" id="ARBA00005474"/>
    </source>
</evidence>
<evidence type="ECO:0000313" key="5">
    <source>
        <dbReference type="EnsemblPlants" id="KEH24952"/>
    </source>
</evidence>
<dbReference type="Proteomes" id="UP000002051">
    <property type="component" value="Chromosome 6"/>
</dbReference>
<dbReference type="OrthoDB" id="1893065at2759"/>
<feature type="domain" description="LOB" evidence="2">
    <location>
        <begin position="10"/>
        <end position="111"/>
    </location>
</feature>
<accession>A0A072U5L7</accession>
<dbReference type="GO" id="GO:0001216">
    <property type="term" value="F:DNA-binding transcription activator activity"/>
    <property type="evidence" value="ECO:0000318"/>
    <property type="project" value="GO_Central"/>
</dbReference>
<dbReference type="SMR" id="A0A072U5L7"/>
<evidence type="ECO:0000313" key="7">
    <source>
        <dbReference type="Proteomes" id="UP000265566"/>
    </source>
</evidence>
<dbReference type="EMBL" id="PSQE01000006">
    <property type="protein sequence ID" value="RHN49996.1"/>
    <property type="molecule type" value="Genomic_DNA"/>
</dbReference>